<organism evidence="8 9">
    <name type="scientific">Demequina litoralis</name>
    <dbReference type="NCBI Taxonomy" id="3051660"/>
    <lineage>
        <taxon>Bacteria</taxon>
        <taxon>Bacillati</taxon>
        <taxon>Actinomycetota</taxon>
        <taxon>Actinomycetes</taxon>
        <taxon>Micrococcales</taxon>
        <taxon>Demequinaceae</taxon>
        <taxon>Demequina</taxon>
    </lineage>
</organism>
<protein>
    <submittedName>
        <fullName evidence="8">ABC transporter ATP-binding protein</fullName>
    </submittedName>
</protein>
<dbReference type="InterPro" id="IPR027417">
    <property type="entry name" value="P-loop_NTPase"/>
</dbReference>
<evidence type="ECO:0000256" key="5">
    <source>
        <dbReference type="ARBA" id="ARBA00022840"/>
    </source>
</evidence>
<keyword evidence="3" id="KW-0813">Transport</keyword>
<dbReference type="PROSITE" id="PS50893">
    <property type="entry name" value="ABC_TRANSPORTER_2"/>
    <property type="match status" value="1"/>
</dbReference>
<dbReference type="InterPro" id="IPR017871">
    <property type="entry name" value="ABC_transporter-like_CS"/>
</dbReference>
<evidence type="ECO:0000256" key="6">
    <source>
        <dbReference type="ARBA" id="ARBA00023251"/>
    </source>
</evidence>
<name>A0ABT8G7T3_9MICO</name>
<dbReference type="InterPro" id="IPR003439">
    <property type="entry name" value="ABC_transporter-like_ATP-bd"/>
</dbReference>
<dbReference type="CDD" id="cd03230">
    <property type="entry name" value="ABC_DR_subfamily_A"/>
    <property type="match status" value="1"/>
</dbReference>
<dbReference type="RefSeq" id="WP_301131661.1">
    <property type="nucleotide sequence ID" value="NZ_JAUHPW010000003.1"/>
</dbReference>
<dbReference type="Proteomes" id="UP001172728">
    <property type="component" value="Unassembled WGS sequence"/>
</dbReference>
<dbReference type="GO" id="GO:0005524">
    <property type="term" value="F:ATP binding"/>
    <property type="evidence" value="ECO:0007669"/>
    <property type="project" value="UniProtKB-KW"/>
</dbReference>
<keyword evidence="9" id="KW-1185">Reference proteome</keyword>
<gene>
    <name evidence="8" type="ORF">QQX09_04975</name>
</gene>
<proteinExistence type="inferred from homology"/>
<evidence type="ECO:0000256" key="1">
    <source>
        <dbReference type="ARBA" id="ARBA00004202"/>
    </source>
</evidence>
<evidence type="ECO:0000256" key="4">
    <source>
        <dbReference type="ARBA" id="ARBA00022741"/>
    </source>
</evidence>
<dbReference type="InterPro" id="IPR003593">
    <property type="entry name" value="AAA+_ATPase"/>
</dbReference>
<comment type="caution">
    <text evidence="8">The sequence shown here is derived from an EMBL/GenBank/DDBJ whole genome shotgun (WGS) entry which is preliminary data.</text>
</comment>
<keyword evidence="6" id="KW-0046">Antibiotic resistance</keyword>
<dbReference type="InterPro" id="IPR050763">
    <property type="entry name" value="ABC_transporter_ATP-binding"/>
</dbReference>
<dbReference type="EMBL" id="JAUHPW010000003">
    <property type="protein sequence ID" value="MDN4475211.1"/>
    <property type="molecule type" value="Genomic_DNA"/>
</dbReference>
<comment type="similarity">
    <text evidence="2">Belongs to the ABC transporter superfamily.</text>
</comment>
<keyword evidence="4" id="KW-0547">Nucleotide-binding</keyword>
<evidence type="ECO:0000313" key="9">
    <source>
        <dbReference type="Proteomes" id="UP001172728"/>
    </source>
</evidence>
<dbReference type="PANTHER" id="PTHR42711">
    <property type="entry name" value="ABC TRANSPORTER ATP-BINDING PROTEIN"/>
    <property type="match status" value="1"/>
</dbReference>
<comment type="subcellular location">
    <subcellularLocation>
        <location evidence="1">Cell membrane</location>
        <topology evidence="1">Peripheral membrane protein</topology>
    </subcellularLocation>
</comment>
<evidence type="ECO:0000313" key="8">
    <source>
        <dbReference type="EMBL" id="MDN4475211.1"/>
    </source>
</evidence>
<feature type="domain" description="ABC transporter" evidence="7">
    <location>
        <begin position="4"/>
        <end position="234"/>
    </location>
</feature>
<evidence type="ECO:0000256" key="3">
    <source>
        <dbReference type="ARBA" id="ARBA00022448"/>
    </source>
</evidence>
<evidence type="ECO:0000256" key="2">
    <source>
        <dbReference type="ARBA" id="ARBA00005417"/>
    </source>
</evidence>
<reference evidence="8" key="1">
    <citation type="submission" date="2023-06" db="EMBL/GenBank/DDBJ databases">
        <title>Sysu t00192.</title>
        <authorList>
            <person name="Gao L."/>
            <person name="Fang B.-Z."/>
            <person name="Li W.-J."/>
        </authorList>
    </citation>
    <scope>NUCLEOTIDE SEQUENCE</scope>
    <source>
        <strain evidence="8">SYSU T00192</strain>
    </source>
</reference>
<dbReference type="PANTHER" id="PTHR42711:SF5">
    <property type="entry name" value="ABC TRANSPORTER ATP-BINDING PROTEIN NATA"/>
    <property type="match status" value="1"/>
</dbReference>
<sequence length="250" mass="26295">MTALELRDAVRVYGGLRALDGLTLAVEAGEIHAIVGLNGAGKTTAMKALVGHTRLDSGAATILGAPAASAGPVTFARLGFVIDQPFGYPELTVRDNIVHAARLHGLDRHAAVSAASSWIARLELGPWAARRARGLSLGNRQRLGLACAAAHDPDVLILDEPTNALDPAGVLLLRDVIVAAAARGAGVLVSSHHLDEVSRIAHRITVVHAGRVVGALEPGHADLEHRFFEMVRAWDADHREDALARQEAPA</sequence>
<keyword evidence="5 8" id="KW-0067">ATP-binding</keyword>
<dbReference type="Pfam" id="PF00005">
    <property type="entry name" value="ABC_tran"/>
    <property type="match status" value="1"/>
</dbReference>
<dbReference type="PROSITE" id="PS00211">
    <property type="entry name" value="ABC_TRANSPORTER_1"/>
    <property type="match status" value="1"/>
</dbReference>
<dbReference type="SMART" id="SM00382">
    <property type="entry name" value="AAA"/>
    <property type="match status" value="1"/>
</dbReference>
<dbReference type="Gene3D" id="3.40.50.300">
    <property type="entry name" value="P-loop containing nucleotide triphosphate hydrolases"/>
    <property type="match status" value="1"/>
</dbReference>
<dbReference type="SUPFAM" id="SSF52540">
    <property type="entry name" value="P-loop containing nucleoside triphosphate hydrolases"/>
    <property type="match status" value="1"/>
</dbReference>
<evidence type="ECO:0000259" key="7">
    <source>
        <dbReference type="PROSITE" id="PS50893"/>
    </source>
</evidence>
<accession>A0ABT8G7T3</accession>